<dbReference type="InterPro" id="IPR000477">
    <property type="entry name" value="RT_dom"/>
</dbReference>
<sequence length="258" mass="29911">MRLQLSNDHSLVDLDVYQNLEREVHEAELLHANILRKRSRLRWIKEGEACSKYFFKCLKSKQEQERLSALAKDDGTIVEDVDKLLEVIHTFYQDLYSQPRIREEDREERSQVLHLIGRGLSDDDNGQLDRLPAESEVDDLVNSLAKEKAPARLKKLIPELVDEDQIGFVDGRSIMDINVMNLKLCQDLVNTTNEAAIFCKLDFKKVFDRVQHNFLWDLLAKMNFSQHFISFIRMLISGGRAKVHVNGRFTQTIKLEGG</sequence>
<evidence type="ECO:0000259" key="1">
    <source>
        <dbReference type="Pfam" id="PF00078"/>
    </source>
</evidence>
<dbReference type="Proteomes" id="UP001633002">
    <property type="component" value="Unassembled WGS sequence"/>
</dbReference>
<dbReference type="AlphaFoldDB" id="A0ABD3GRE2"/>
<keyword evidence="3" id="KW-1185">Reference proteome</keyword>
<gene>
    <name evidence="2" type="ORF">R1sor_024474</name>
</gene>
<reference evidence="2 3" key="1">
    <citation type="submission" date="2024-09" db="EMBL/GenBank/DDBJ databases">
        <title>Chromosome-scale assembly of Riccia sorocarpa.</title>
        <authorList>
            <person name="Paukszto L."/>
        </authorList>
    </citation>
    <scope>NUCLEOTIDE SEQUENCE [LARGE SCALE GENOMIC DNA]</scope>
    <source>
        <strain evidence="2">LP-2024</strain>
        <tissue evidence="2">Aerial parts of the thallus</tissue>
    </source>
</reference>
<dbReference type="Pfam" id="PF00078">
    <property type="entry name" value="RVT_1"/>
    <property type="match status" value="1"/>
</dbReference>
<evidence type="ECO:0000313" key="2">
    <source>
        <dbReference type="EMBL" id="KAL3681518.1"/>
    </source>
</evidence>
<name>A0ABD3GRE2_9MARC</name>
<organism evidence="2 3">
    <name type="scientific">Riccia sorocarpa</name>
    <dbReference type="NCBI Taxonomy" id="122646"/>
    <lineage>
        <taxon>Eukaryota</taxon>
        <taxon>Viridiplantae</taxon>
        <taxon>Streptophyta</taxon>
        <taxon>Embryophyta</taxon>
        <taxon>Marchantiophyta</taxon>
        <taxon>Marchantiopsida</taxon>
        <taxon>Marchantiidae</taxon>
        <taxon>Marchantiales</taxon>
        <taxon>Ricciaceae</taxon>
        <taxon>Riccia</taxon>
    </lineage>
</organism>
<accession>A0ABD3GRE2</accession>
<dbReference type="PANTHER" id="PTHR31635">
    <property type="entry name" value="REVERSE TRANSCRIPTASE DOMAIN-CONTAINING PROTEIN-RELATED"/>
    <property type="match status" value="1"/>
</dbReference>
<dbReference type="PANTHER" id="PTHR31635:SF196">
    <property type="entry name" value="REVERSE TRANSCRIPTASE DOMAIN-CONTAINING PROTEIN-RELATED"/>
    <property type="match status" value="1"/>
</dbReference>
<evidence type="ECO:0000313" key="3">
    <source>
        <dbReference type="Proteomes" id="UP001633002"/>
    </source>
</evidence>
<feature type="domain" description="Reverse transcriptase" evidence="1">
    <location>
        <begin position="151"/>
        <end position="244"/>
    </location>
</feature>
<dbReference type="EMBL" id="JBJQOH010000007">
    <property type="protein sequence ID" value="KAL3681518.1"/>
    <property type="molecule type" value="Genomic_DNA"/>
</dbReference>
<protein>
    <recommendedName>
        <fullName evidence="1">Reverse transcriptase domain-containing protein</fullName>
    </recommendedName>
</protein>
<comment type="caution">
    <text evidence="2">The sequence shown here is derived from an EMBL/GenBank/DDBJ whole genome shotgun (WGS) entry which is preliminary data.</text>
</comment>
<proteinExistence type="predicted"/>